<feature type="transmembrane region" description="Helical" evidence="6">
    <location>
        <begin position="234"/>
        <end position="253"/>
    </location>
</feature>
<evidence type="ECO:0000256" key="2">
    <source>
        <dbReference type="ARBA" id="ARBA00022475"/>
    </source>
</evidence>
<sequence>MVNDVSQERTRNYFVQIKGTVIFKGVAMLSSFFAIPLMIRYLGQVQFGVWSTLLTVMSWIVFFDLGVGNGLRNKVTEALAKSDRVLAAGYISSGYTLIGIIAFFIYLLIFFASFFISWQSVFNVTSVSEHILRATIQIAALFVVFNFWLGLIAALLSAVQRTSLVSFGQLISSLLALLFIGILLYKAEGNISYLALSYGLSLVSANLILSVIFFKDNADFRPSFLLKREHVHPLLSIGMKFFLIQLAVLVIFTTDKMLITQLFGPQYVTQYEVVFKLFSIITFFHTLISAPLWSAYTDAYHRGDMKWVKNMLKKQVYVYLAIVAAVIVAVILAQSIIKVWIGGEFVVSLPLVITMGGFILISTWNNIFAMFLNGIEAIQVQLYTAVLAMFLNIPIALILVKYFGFGLSGVVIGTCISLSIASVVLPIQVLGILRGKMKKVNG</sequence>
<dbReference type="PANTHER" id="PTHR30250">
    <property type="entry name" value="PST FAMILY PREDICTED COLANIC ACID TRANSPORTER"/>
    <property type="match status" value="1"/>
</dbReference>
<keyword evidence="5 6" id="KW-0472">Membrane</keyword>
<feature type="transmembrane region" description="Helical" evidence="6">
    <location>
        <begin position="21"/>
        <end position="41"/>
    </location>
</feature>
<dbReference type="Pfam" id="PF01943">
    <property type="entry name" value="Polysacc_synt"/>
    <property type="match status" value="1"/>
</dbReference>
<feature type="transmembrane region" description="Helical" evidence="6">
    <location>
        <begin position="316"/>
        <end position="341"/>
    </location>
</feature>
<proteinExistence type="predicted"/>
<dbReference type="Proteomes" id="UP000712570">
    <property type="component" value="Unassembled WGS sequence"/>
</dbReference>
<protein>
    <submittedName>
        <fullName evidence="7">Oligosaccharide flippase family protein</fullName>
    </submittedName>
</protein>
<organism evidence="7 8">
    <name type="scientific">Iodobacter violaceini</name>
    <dbReference type="NCBI Taxonomy" id="3044271"/>
    <lineage>
        <taxon>Bacteria</taxon>
        <taxon>Pseudomonadati</taxon>
        <taxon>Pseudomonadota</taxon>
        <taxon>Betaproteobacteria</taxon>
        <taxon>Neisseriales</taxon>
        <taxon>Chitinibacteraceae</taxon>
        <taxon>Iodobacter</taxon>
    </lineage>
</organism>
<dbReference type="PANTHER" id="PTHR30250:SF11">
    <property type="entry name" value="O-ANTIGEN TRANSPORTER-RELATED"/>
    <property type="match status" value="1"/>
</dbReference>
<keyword evidence="8" id="KW-1185">Reference proteome</keyword>
<evidence type="ECO:0000256" key="5">
    <source>
        <dbReference type="ARBA" id="ARBA00023136"/>
    </source>
</evidence>
<dbReference type="RefSeq" id="WP_166824151.1">
    <property type="nucleotide sequence ID" value="NZ_JAAOLX010000003.1"/>
</dbReference>
<evidence type="ECO:0000313" key="8">
    <source>
        <dbReference type="Proteomes" id="UP000712570"/>
    </source>
</evidence>
<evidence type="ECO:0000256" key="6">
    <source>
        <dbReference type="SAM" id="Phobius"/>
    </source>
</evidence>
<feature type="transmembrane region" description="Helical" evidence="6">
    <location>
        <begin position="273"/>
        <end position="296"/>
    </location>
</feature>
<feature type="transmembrane region" description="Helical" evidence="6">
    <location>
        <begin position="88"/>
        <end position="116"/>
    </location>
</feature>
<keyword evidence="2" id="KW-1003">Cell membrane</keyword>
<feature type="transmembrane region" description="Helical" evidence="6">
    <location>
        <begin position="164"/>
        <end position="185"/>
    </location>
</feature>
<feature type="transmembrane region" description="Helical" evidence="6">
    <location>
        <begin position="380"/>
        <end position="404"/>
    </location>
</feature>
<keyword evidence="4 6" id="KW-1133">Transmembrane helix</keyword>
<name>A0ABX0KV44_9NEIS</name>
<dbReference type="InterPro" id="IPR050833">
    <property type="entry name" value="Poly_Biosynth_Transport"/>
</dbReference>
<evidence type="ECO:0000256" key="1">
    <source>
        <dbReference type="ARBA" id="ARBA00004651"/>
    </source>
</evidence>
<feature type="transmembrane region" description="Helical" evidence="6">
    <location>
        <begin position="47"/>
        <end position="67"/>
    </location>
</feature>
<keyword evidence="3 6" id="KW-0812">Transmembrane</keyword>
<feature type="transmembrane region" description="Helical" evidence="6">
    <location>
        <begin position="136"/>
        <end position="157"/>
    </location>
</feature>
<dbReference type="EMBL" id="JAAOLX010000003">
    <property type="protein sequence ID" value="NHQ85984.1"/>
    <property type="molecule type" value="Genomic_DNA"/>
</dbReference>
<comment type="subcellular location">
    <subcellularLocation>
        <location evidence="1">Cell membrane</location>
        <topology evidence="1">Multi-pass membrane protein</topology>
    </subcellularLocation>
</comment>
<evidence type="ECO:0000256" key="3">
    <source>
        <dbReference type="ARBA" id="ARBA00022692"/>
    </source>
</evidence>
<comment type="caution">
    <text evidence="7">The sequence shown here is derived from an EMBL/GenBank/DDBJ whole genome shotgun (WGS) entry which is preliminary data.</text>
</comment>
<feature type="transmembrane region" description="Helical" evidence="6">
    <location>
        <begin position="347"/>
        <end position="368"/>
    </location>
</feature>
<gene>
    <name evidence="7" type="ORF">HA050_07610</name>
</gene>
<feature type="transmembrane region" description="Helical" evidence="6">
    <location>
        <begin position="191"/>
        <end position="214"/>
    </location>
</feature>
<evidence type="ECO:0000313" key="7">
    <source>
        <dbReference type="EMBL" id="NHQ85984.1"/>
    </source>
</evidence>
<dbReference type="InterPro" id="IPR002797">
    <property type="entry name" value="Polysacc_synth"/>
</dbReference>
<accession>A0ABX0KV44</accession>
<reference evidence="7 8" key="1">
    <citation type="submission" date="2020-03" db="EMBL/GenBank/DDBJ databases">
        <title>Draft genome sequence of environmentally isolated violet-colored cultures.</title>
        <authorList>
            <person name="Wilson H.S."/>
        </authorList>
    </citation>
    <scope>NUCLEOTIDE SEQUENCE [LARGE SCALE GENOMIC DNA]</scope>
    <source>
        <strain evidence="7 8">HSC-16F04</strain>
    </source>
</reference>
<feature type="transmembrane region" description="Helical" evidence="6">
    <location>
        <begin position="410"/>
        <end position="433"/>
    </location>
</feature>
<evidence type="ECO:0000256" key="4">
    <source>
        <dbReference type="ARBA" id="ARBA00022989"/>
    </source>
</evidence>